<dbReference type="RefSeq" id="WP_378262626.1">
    <property type="nucleotide sequence ID" value="NZ_JBHSIT010000012.1"/>
</dbReference>
<gene>
    <name evidence="2" type="ORF">ACFPCY_35130</name>
</gene>
<evidence type="ECO:0000313" key="3">
    <source>
        <dbReference type="Proteomes" id="UP001595872"/>
    </source>
</evidence>
<name>A0ABV9U8S3_9ACTN</name>
<evidence type="ECO:0000313" key="2">
    <source>
        <dbReference type="EMBL" id="MFC4912579.1"/>
    </source>
</evidence>
<dbReference type="Proteomes" id="UP001595872">
    <property type="component" value="Unassembled WGS sequence"/>
</dbReference>
<organism evidence="2 3">
    <name type="scientific">Actinomadura gamaensis</name>
    <dbReference type="NCBI Taxonomy" id="1763541"/>
    <lineage>
        <taxon>Bacteria</taxon>
        <taxon>Bacillati</taxon>
        <taxon>Actinomycetota</taxon>
        <taxon>Actinomycetes</taxon>
        <taxon>Streptosporangiales</taxon>
        <taxon>Thermomonosporaceae</taxon>
        <taxon>Actinomadura</taxon>
    </lineage>
</organism>
<keyword evidence="3" id="KW-1185">Reference proteome</keyword>
<reference evidence="3" key="1">
    <citation type="journal article" date="2019" name="Int. J. Syst. Evol. Microbiol.">
        <title>The Global Catalogue of Microorganisms (GCM) 10K type strain sequencing project: providing services to taxonomists for standard genome sequencing and annotation.</title>
        <authorList>
            <consortium name="The Broad Institute Genomics Platform"/>
            <consortium name="The Broad Institute Genome Sequencing Center for Infectious Disease"/>
            <person name="Wu L."/>
            <person name="Ma J."/>
        </authorList>
    </citation>
    <scope>NUCLEOTIDE SEQUENCE [LARGE SCALE GENOMIC DNA]</scope>
    <source>
        <strain evidence="3">KLKA75</strain>
    </source>
</reference>
<dbReference type="EMBL" id="JBHSIT010000012">
    <property type="protein sequence ID" value="MFC4912579.1"/>
    <property type="molecule type" value="Genomic_DNA"/>
</dbReference>
<evidence type="ECO:0008006" key="4">
    <source>
        <dbReference type="Google" id="ProtNLM"/>
    </source>
</evidence>
<evidence type="ECO:0000256" key="1">
    <source>
        <dbReference type="SAM" id="MobiDB-lite"/>
    </source>
</evidence>
<sequence>MGSSCGTCRGEGGWWEHGNGQPGKAKPKRWIKCWDCNGKGEK</sequence>
<protein>
    <recommendedName>
        <fullName evidence="4">Molecular chaperone DnaJ</fullName>
    </recommendedName>
</protein>
<proteinExistence type="predicted"/>
<feature type="region of interest" description="Disordered" evidence="1">
    <location>
        <begin position="1"/>
        <end position="27"/>
    </location>
</feature>
<comment type="caution">
    <text evidence="2">The sequence shown here is derived from an EMBL/GenBank/DDBJ whole genome shotgun (WGS) entry which is preliminary data.</text>
</comment>
<accession>A0ABV9U8S3</accession>